<gene>
    <name evidence="1" type="ORF">RIF29_20765</name>
</gene>
<organism evidence="1 2">
    <name type="scientific">Crotalaria pallida</name>
    <name type="common">Smooth rattlebox</name>
    <name type="synonym">Crotalaria striata</name>
    <dbReference type="NCBI Taxonomy" id="3830"/>
    <lineage>
        <taxon>Eukaryota</taxon>
        <taxon>Viridiplantae</taxon>
        <taxon>Streptophyta</taxon>
        <taxon>Embryophyta</taxon>
        <taxon>Tracheophyta</taxon>
        <taxon>Spermatophyta</taxon>
        <taxon>Magnoliopsida</taxon>
        <taxon>eudicotyledons</taxon>
        <taxon>Gunneridae</taxon>
        <taxon>Pentapetalae</taxon>
        <taxon>rosids</taxon>
        <taxon>fabids</taxon>
        <taxon>Fabales</taxon>
        <taxon>Fabaceae</taxon>
        <taxon>Papilionoideae</taxon>
        <taxon>50 kb inversion clade</taxon>
        <taxon>genistoids sensu lato</taxon>
        <taxon>core genistoids</taxon>
        <taxon>Crotalarieae</taxon>
        <taxon>Crotalaria</taxon>
    </lineage>
</organism>
<keyword evidence="2" id="KW-1185">Reference proteome</keyword>
<reference evidence="1 2" key="1">
    <citation type="submission" date="2024-01" db="EMBL/GenBank/DDBJ databases">
        <title>The genomes of 5 underutilized Papilionoideae crops provide insights into root nodulation and disease resistanc.</title>
        <authorList>
            <person name="Yuan L."/>
        </authorList>
    </citation>
    <scope>NUCLEOTIDE SEQUENCE [LARGE SCALE GENOMIC DNA]</scope>
    <source>
        <strain evidence="1">ZHUSHIDOU_FW_LH</strain>
        <tissue evidence="1">Leaf</tissue>
    </source>
</reference>
<sequence>MADRGFVGVVASVAMTKQDRGRGSRCGCRSRVRGEAGRTNEIEGELLANGGGEGGDDLFDGGFGEDIDVTACCGLLEEGARLAKGIIGAEVSLDLSEGLVWIESMTLKNIGLLIIGYGWDDPGLNGDS</sequence>
<accession>A0AAN9F1T4</accession>
<dbReference type="AlphaFoldDB" id="A0AAN9F1T4"/>
<evidence type="ECO:0000313" key="1">
    <source>
        <dbReference type="EMBL" id="KAK7268079.1"/>
    </source>
</evidence>
<name>A0AAN9F1T4_CROPI</name>
<dbReference type="EMBL" id="JAYWIO010000004">
    <property type="protein sequence ID" value="KAK7268079.1"/>
    <property type="molecule type" value="Genomic_DNA"/>
</dbReference>
<dbReference type="Proteomes" id="UP001372338">
    <property type="component" value="Unassembled WGS sequence"/>
</dbReference>
<comment type="caution">
    <text evidence="1">The sequence shown here is derived from an EMBL/GenBank/DDBJ whole genome shotgun (WGS) entry which is preliminary data.</text>
</comment>
<proteinExistence type="predicted"/>
<evidence type="ECO:0000313" key="2">
    <source>
        <dbReference type="Proteomes" id="UP001372338"/>
    </source>
</evidence>
<protein>
    <submittedName>
        <fullName evidence="1">Uncharacterized protein</fullName>
    </submittedName>
</protein>